<dbReference type="EMBL" id="RDSM01000002">
    <property type="protein sequence ID" value="RXH56135.1"/>
    <property type="molecule type" value="Genomic_DNA"/>
</dbReference>
<dbReference type="Gene3D" id="3.30.830.10">
    <property type="entry name" value="Metalloenzyme, LuxS/M16 peptidase-like"/>
    <property type="match status" value="2"/>
</dbReference>
<feature type="signal peptide" evidence="2">
    <location>
        <begin position="1"/>
        <end position="32"/>
    </location>
</feature>
<comment type="caution">
    <text evidence="4">The sequence shown here is derived from an EMBL/GenBank/DDBJ whole genome shotgun (WGS) entry which is preliminary data.</text>
</comment>
<feature type="chain" id="PRO_5020334552" evidence="2">
    <location>
        <begin position="33"/>
        <end position="513"/>
    </location>
</feature>
<evidence type="ECO:0000259" key="3">
    <source>
        <dbReference type="Pfam" id="PF05193"/>
    </source>
</evidence>
<reference evidence="5" key="2">
    <citation type="submission" date="2019-02" db="EMBL/GenBank/DDBJ databases">
        <title>Granulicella sibirica sp. nov., a psychrotolerant acidobacterium isolated from an organic soil layer in forested tundra, West Siberia.</title>
        <authorList>
            <person name="Oshkin I.Y."/>
            <person name="Kulichevskaya I.S."/>
            <person name="Rijpstra W.I.C."/>
            <person name="Sinninghe Damste J.S."/>
            <person name="Rakitin A.L."/>
            <person name="Ravin N.V."/>
            <person name="Dedysh S.N."/>
        </authorList>
    </citation>
    <scope>NUCLEOTIDE SEQUENCE [LARGE SCALE GENOMIC DNA]</scope>
    <source>
        <strain evidence="5">AF10</strain>
    </source>
</reference>
<dbReference type="InterPro" id="IPR011249">
    <property type="entry name" value="Metalloenz_LuxS/M16"/>
</dbReference>
<name>A0A4Q0SY81_9BACT</name>
<keyword evidence="2" id="KW-0732">Signal</keyword>
<gene>
    <name evidence="4" type="ORF">GRAN_2992</name>
</gene>
<dbReference type="Proteomes" id="UP000289437">
    <property type="component" value="Unassembled WGS sequence"/>
</dbReference>
<evidence type="ECO:0000313" key="4">
    <source>
        <dbReference type="EMBL" id="RXH56135.1"/>
    </source>
</evidence>
<dbReference type="PANTHER" id="PTHR11851">
    <property type="entry name" value="METALLOPROTEASE"/>
    <property type="match status" value="1"/>
</dbReference>
<accession>A0A4Q0SY81</accession>
<evidence type="ECO:0000256" key="2">
    <source>
        <dbReference type="SAM" id="SignalP"/>
    </source>
</evidence>
<dbReference type="SUPFAM" id="SSF63411">
    <property type="entry name" value="LuxS/MPP-like metallohydrolase"/>
    <property type="match status" value="2"/>
</dbReference>
<keyword evidence="5" id="KW-1185">Reference proteome</keyword>
<dbReference type="PROSITE" id="PS51257">
    <property type="entry name" value="PROKAR_LIPOPROTEIN"/>
    <property type="match status" value="1"/>
</dbReference>
<evidence type="ECO:0000313" key="5">
    <source>
        <dbReference type="Proteomes" id="UP000289437"/>
    </source>
</evidence>
<dbReference type="GO" id="GO:0046872">
    <property type="term" value="F:metal ion binding"/>
    <property type="evidence" value="ECO:0007669"/>
    <property type="project" value="InterPro"/>
</dbReference>
<dbReference type="AlphaFoldDB" id="A0A4Q0SY81"/>
<evidence type="ECO:0000256" key="1">
    <source>
        <dbReference type="SAM" id="MobiDB-lite"/>
    </source>
</evidence>
<dbReference type="Pfam" id="PF05193">
    <property type="entry name" value="Peptidase_M16_C"/>
    <property type="match status" value="1"/>
</dbReference>
<feature type="domain" description="Peptidase M16 C-terminal" evidence="3">
    <location>
        <begin position="235"/>
        <end position="410"/>
    </location>
</feature>
<proteinExistence type="predicted"/>
<protein>
    <submittedName>
        <fullName evidence="4">Peptidase M16-like</fullName>
    </submittedName>
</protein>
<organism evidence="4 5">
    <name type="scientific">Granulicella sibirica</name>
    <dbReference type="NCBI Taxonomy" id="2479048"/>
    <lineage>
        <taxon>Bacteria</taxon>
        <taxon>Pseudomonadati</taxon>
        <taxon>Acidobacteriota</taxon>
        <taxon>Terriglobia</taxon>
        <taxon>Terriglobales</taxon>
        <taxon>Acidobacteriaceae</taxon>
        <taxon>Granulicella</taxon>
    </lineage>
</organism>
<feature type="region of interest" description="Disordered" evidence="1">
    <location>
        <begin position="37"/>
        <end position="63"/>
    </location>
</feature>
<dbReference type="PANTHER" id="PTHR11851:SF225">
    <property type="entry name" value="NON-PEPTIDASE HOMOLOG YMXG"/>
    <property type="match status" value="1"/>
</dbReference>
<reference evidence="4 5" key="1">
    <citation type="submission" date="2018-11" db="EMBL/GenBank/DDBJ databases">
        <authorList>
            <person name="Mardanov A.V."/>
            <person name="Ravin N.V."/>
            <person name="Dedysh S.N."/>
        </authorList>
    </citation>
    <scope>NUCLEOTIDE SEQUENCE [LARGE SCALE GENOMIC DNA]</scope>
    <source>
        <strain evidence="4 5">AF10</strain>
    </source>
</reference>
<dbReference type="InterPro" id="IPR050361">
    <property type="entry name" value="MPP/UQCRC_Complex"/>
</dbReference>
<feature type="compositionally biased region" description="Low complexity" evidence="1">
    <location>
        <begin position="39"/>
        <end position="48"/>
    </location>
</feature>
<dbReference type="InterPro" id="IPR007863">
    <property type="entry name" value="Peptidase_M16_C"/>
</dbReference>
<sequence length="513" mass="55105">MKRELAKVSMSKLKHSGFALALAACLTLSAFAQDENSADKPAAPKPAATSSRPWQKIPIPPLHDFKPSQPKKIVLDNGLTIFLQEDHELPFIDGSILIKGGARNEPADKVGLVSLYGQAWRTSGTATISGDALDEQLARKAATIETGGGLATTSIRWSSLKEDFDSVFASSLDLLLHPAFKADKLALAKRQAETGIARRNDDAAGIASRQAVQLAYGKNNPYGRETEFATVEAVKIDDLAAWHDHTIVANNMIVALDGDFDSAAMETKLRAAFGSMPKGDAFPALADNFPEPKPGVYFVDKTDVDQSNVILVGLGTERRNPDYYALSVMNEIFSGGFGSRVFQAVRTRLGLAYSVSGSYGASYDHPGLFLVEAATKSSSTVAASKAMLDEIGRLKTVPPTATELKNAKDQVLNSFIFHYDSRDKTLAEQVTLALYGYPPDFLERYKDGIEKVTPADVTRVANKYIDASKLAIVVVGNGKEFGTPLSSLGAVTNVDITIPPPPIKATIPKPDAE</sequence>